<feature type="chain" id="PRO_5042596476" evidence="1">
    <location>
        <begin position="23"/>
        <end position="364"/>
    </location>
</feature>
<keyword evidence="1" id="KW-0732">Signal</keyword>
<sequence>MAFYSACAALVLSLAGSAVADCQSYGVDYEDGGTYFQNSNTNETFTALQMFNGCSNDTSHNILVDPKGDQSECTQTSMLPNNASQLITCSDWSNKNLYSGAWSILVISNNNNESAIAFQRDFELDVGAPNATVTANPETTNTVYATATSYVSVTSYVPTTSYIDNNAEITSTVTSGSYATGTTITTGMASEFEESGLSAFATITRLSSQTYIPDPIARIFPSILGDLDDVAASVIRKARNGGVQARATPMPMSAKFKRAVAEGREVTDQLKAAFVEERAALLQNARNIAKRHPDNFTTTVIQEITSYVSTAVLTTTLYSTTTEVGLVGRDVQTASTSTATLPSTVWDTFTETPACANGAFAQRF</sequence>
<accession>A0AAI8Z3C4</accession>
<organism evidence="2 3">
    <name type="scientific">Lecanosticta acicola</name>
    <dbReference type="NCBI Taxonomy" id="111012"/>
    <lineage>
        <taxon>Eukaryota</taxon>
        <taxon>Fungi</taxon>
        <taxon>Dikarya</taxon>
        <taxon>Ascomycota</taxon>
        <taxon>Pezizomycotina</taxon>
        <taxon>Dothideomycetes</taxon>
        <taxon>Dothideomycetidae</taxon>
        <taxon>Mycosphaerellales</taxon>
        <taxon>Mycosphaerellaceae</taxon>
        <taxon>Lecanosticta</taxon>
    </lineage>
</organism>
<dbReference type="AlphaFoldDB" id="A0AAI8Z3C4"/>
<keyword evidence="3" id="KW-1185">Reference proteome</keyword>
<name>A0AAI8Z3C4_9PEZI</name>
<feature type="signal peptide" evidence="1">
    <location>
        <begin position="1"/>
        <end position="22"/>
    </location>
</feature>
<dbReference type="Proteomes" id="UP001296104">
    <property type="component" value="Unassembled WGS sequence"/>
</dbReference>
<proteinExistence type="predicted"/>
<gene>
    <name evidence="2" type="ORF">LECACI_7A007063</name>
</gene>
<comment type="caution">
    <text evidence="2">The sequence shown here is derived from an EMBL/GenBank/DDBJ whole genome shotgun (WGS) entry which is preliminary data.</text>
</comment>
<protein>
    <submittedName>
        <fullName evidence="2">Uncharacterized protein</fullName>
    </submittedName>
</protein>
<evidence type="ECO:0000313" key="3">
    <source>
        <dbReference type="Proteomes" id="UP001296104"/>
    </source>
</evidence>
<dbReference type="EMBL" id="CAVMBE010000055">
    <property type="protein sequence ID" value="CAK4031905.1"/>
    <property type="molecule type" value="Genomic_DNA"/>
</dbReference>
<evidence type="ECO:0000313" key="2">
    <source>
        <dbReference type="EMBL" id="CAK4031905.1"/>
    </source>
</evidence>
<evidence type="ECO:0000256" key="1">
    <source>
        <dbReference type="SAM" id="SignalP"/>
    </source>
</evidence>
<reference evidence="2" key="1">
    <citation type="submission" date="2023-11" db="EMBL/GenBank/DDBJ databases">
        <authorList>
            <person name="Alioto T."/>
            <person name="Alioto T."/>
            <person name="Gomez Garrido J."/>
        </authorList>
    </citation>
    <scope>NUCLEOTIDE SEQUENCE</scope>
</reference>